<evidence type="ECO:0000256" key="2">
    <source>
        <dbReference type="SAM" id="Phobius"/>
    </source>
</evidence>
<evidence type="ECO:0000313" key="4">
    <source>
        <dbReference type="EMBL" id="PKU94884.1"/>
    </source>
</evidence>
<comment type="caution">
    <text evidence="4">The sequence shown here is derived from an EMBL/GenBank/DDBJ whole genome shotgun (WGS) entry which is preliminary data.</text>
</comment>
<dbReference type="GO" id="GO:0016853">
    <property type="term" value="F:isomerase activity"/>
    <property type="evidence" value="ECO:0007669"/>
    <property type="project" value="UniProtKB-KW"/>
</dbReference>
<evidence type="ECO:0000256" key="1">
    <source>
        <dbReference type="SAM" id="MobiDB-lite"/>
    </source>
</evidence>
<dbReference type="Proteomes" id="UP000233722">
    <property type="component" value="Unassembled WGS sequence"/>
</dbReference>
<feature type="transmembrane region" description="Helical" evidence="2">
    <location>
        <begin position="128"/>
        <end position="155"/>
    </location>
</feature>
<feature type="transmembrane region" description="Helical" evidence="2">
    <location>
        <begin position="167"/>
        <end position="193"/>
    </location>
</feature>
<name>A0A2N3QS77_9BIFI</name>
<feature type="compositionally biased region" description="Low complexity" evidence="1">
    <location>
        <begin position="77"/>
        <end position="102"/>
    </location>
</feature>
<reference evidence="4 5" key="1">
    <citation type="submission" date="2017-10" db="EMBL/GenBank/DDBJ databases">
        <title>Bifidobacterium genomics.</title>
        <authorList>
            <person name="Lugli G.A."/>
            <person name="Milani C."/>
            <person name="Mancabelli L."/>
        </authorList>
    </citation>
    <scope>NUCLEOTIDE SEQUENCE [LARGE SCALE GENOMIC DNA]</scope>
    <source>
        <strain evidence="4 5">1747B</strain>
    </source>
</reference>
<accession>A0A2N3QS77</accession>
<keyword evidence="2" id="KW-1133">Transmembrane helix</keyword>
<dbReference type="EMBL" id="PCHA01000018">
    <property type="protein sequence ID" value="PKU94884.1"/>
    <property type="molecule type" value="Genomic_DNA"/>
</dbReference>
<dbReference type="AlphaFoldDB" id="A0A2N3QS77"/>
<sequence>MPIPVPPYEMRVVRVVAGCEESPRLHCYTVGFMAEQHPYEQEPMNEHPQGSAQEPYGTEPTPVRTYAEPQYGQPSAQPYGQTYGAPQYGGQQTPQYTQTQIPPAVPQPPYGQVPPQGMYGMAEPQHKWNVMCIVGFILSFLIAPAGLIISIIALVQINKSHEKSKGMAIAGIVIGAVMTVLSVLSIWLVFWAVNEVSDHPEWINVNGTVCKNGKCTVCHNGDCQVCDEDECDMLDFDSDYDFDYSAYREGVKSPDAATLPFQVSPASVVTYQVDLAH</sequence>
<dbReference type="InterPro" id="IPR025241">
    <property type="entry name" value="DUF4190"/>
</dbReference>
<feature type="region of interest" description="Disordered" evidence="1">
    <location>
        <begin position="41"/>
        <end position="109"/>
    </location>
</feature>
<feature type="domain" description="DUF4190" evidence="3">
    <location>
        <begin position="130"/>
        <end position="184"/>
    </location>
</feature>
<keyword evidence="2" id="KW-0812">Transmembrane</keyword>
<gene>
    <name evidence="4" type="ORF">CQR45_0524</name>
</gene>
<evidence type="ECO:0000313" key="5">
    <source>
        <dbReference type="Proteomes" id="UP000233722"/>
    </source>
</evidence>
<proteinExistence type="predicted"/>
<keyword evidence="4" id="KW-0413">Isomerase</keyword>
<organism evidence="4 5">
    <name type="scientific">Bifidobacterium pseudolongum subsp. globosum</name>
    <dbReference type="NCBI Taxonomy" id="1690"/>
    <lineage>
        <taxon>Bacteria</taxon>
        <taxon>Bacillati</taxon>
        <taxon>Actinomycetota</taxon>
        <taxon>Actinomycetes</taxon>
        <taxon>Bifidobacteriales</taxon>
        <taxon>Bifidobacteriaceae</taxon>
        <taxon>Bifidobacterium</taxon>
    </lineage>
</organism>
<evidence type="ECO:0000259" key="3">
    <source>
        <dbReference type="Pfam" id="PF13828"/>
    </source>
</evidence>
<protein>
    <submittedName>
        <fullName evidence="4">Peptidyl-prolyl cis-trans isomerase</fullName>
    </submittedName>
</protein>
<keyword evidence="2" id="KW-0472">Membrane</keyword>
<dbReference type="Pfam" id="PF13828">
    <property type="entry name" value="DUF4190"/>
    <property type="match status" value="1"/>
</dbReference>